<dbReference type="SMART" id="SM00318">
    <property type="entry name" value="SNc"/>
    <property type="match status" value="1"/>
</dbReference>
<dbReference type="PANTHER" id="PTHR12302:SF3">
    <property type="entry name" value="SERINE_THREONINE-PROTEIN KINASE 31"/>
    <property type="match status" value="1"/>
</dbReference>
<accession>A0A378UC25</accession>
<dbReference type="GeneID" id="302271512"/>
<dbReference type="EMBL" id="UGQC01000004">
    <property type="protein sequence ID" value="STZ74867.1"/>
    <property type="molecule type" value="Genomic_DNA"/>
</dbReference>
<dbReference type="InterPro" id="IPR035437">
    <property type="entry name" value="SNase_OB-fold_sf"/>
</dbReference>
<name>A0A378UC25_MORLA</name>
<dbReference type="Proteomes" id="UP000254107">
    <property type="component" value="Unassembled WGS sequence"/>
</dbReference>
<evidence type="ECO:0000259" key="6">
    <source>
        <dbReference type="PROSITE" id="PS50830"/>
    </source>
</evidence>
<evidence type="ECO:0000256" key="1">
    <source>
        <dbReference type="ARBA" id="ARBA00022722"/>
    </source>
</evidence>
<sequence>MIKHLLLLFLVVVAGCTNGKATAQNKDCRVIAILDGDTLECVSERLAHPRRIEKITVRLSYIDAPEKGRAFGQVSKRSLSDMVYQKQVTLKIYGQDKYNRTLAEVFYNNANINQQMIRLGMAWAYRDFKPSKEYIEFENQAKNSRLGLWSEPNPVEPSKWRKEQKS</sequence>
<dbReference type="RefSeq" id="WP_115248444.1">
    <property type="nucleotide sequence ID" value="NZ_UGQC01000004.1"/>
</dbReference>
<keyword evidence="5" id="KW-0732">Signal</keyword>
<dbReference type="PROSITE" id="PS50830">
    <property type="entry name" value="TNASE_3"/>
    <property type="match status" value="1"/>
</dbReference>
<keyword evidence="3 7" id="KW-0378">Hydrolase</keyword>
<dbReference type="AlphaFoldDB" id="A0A378UC25"/>
<dbReference type="SUPFAM" id="SSF50199">
    <property type="entry name" value="Staphylococcal nuclease"/>
    <property type="match status" value="1"/>
</dbReference>
<feature type="region of interest" description="Disordered" evidence="4">
    <location>
        <begin position="147"/>
        <end position="166"/>
    </location>
</feature>
<reference evidence="7 8" key="1">
    <citation type="submission" date="2018-06" db="EMBL/GenBank/DDBJ databases">
        <authorList>
            <consortium name="Pathogen Informatics"/>
            <person name="Doyle S."/>
        </authorList>
    </citation>
    <scope>NUCLEOTIDE SEQUENCE [LARGE SCALE GENOMIC DNA]</scope>
    <source>
        <strain evidence="7 8">NCTC7911</strain>
    </source>
</reference>
<proteinExistence type="predicted"/>
<keyword evidence="1" id="KW-0540">Nuclease</keyword>
<dbReference type="PANTHER" id="PTHR12302">
    <property type="entry name" value="EBNA2 BINDING PROTEIN P100"/>
    <property type="match status" value="1"/>
</dbReference>
<dbReference type="PROSITE" id="PS51257">
    <property type="entry name" value="PROKAR_LIPOPROTEIN"/>
    <property type="match status" value="1"/>
</dbReference>
<evidence type="ECO:0000313" key="7">
    <source>
        <dbReference type="EMBL" id="STZ74867.1"/>
    </source>
</evidence>
<feature type="chain" id="PRO_5016820806" evidence="5">
    <location>
        <begin position="24"/>
        <end position="166"/>
    </location>
</feature>
<dbReference type="Gene3D" id="2.40.50.90">
    <property type="match status" value="1"/>
</dbReference>
<keyword evidence="2" id="KW-0255">Endonuclease</keyword>
<evidence type="ECO:0000256" key="3">
    <source>
        <dbReference type="ARBA" id="ARBA00022801"/>
    </source>
</evidence>
<evidence type="ECO:0000256" key="4">
    <source>
        <dbReference type="SAM" id="MobiDB-lite"/>
    </source>
</evidence>
<gene>
    <name evidence="7" type="primary">nuc</name>
    <name evidence="7" type="ORF">NCTC7911_03048</name>
</gene>
<keyword evidence="8" id="KW-1185">Reference proteome</keyword>
<feature type="domain" description="TNase-like" evidence="6">
    <location>
        <begin position="24"/>
        <end position="151"/>
    </location>
</feature>
<dbReference type="Pfam" id="PF00565">
    <property type="entry name" value="SNase"/>
    <property type="match status" value="1"/>
</dbReference>
<dbReference type="EC" id="3.1.31.1" evidence="7"/>
<feature type="signal peptide" evidence="5">
    <location>
        <begin position="1"/>
        <end position="23"/>
    </location>
</feature>
<evidence type="ECO:0000313" key="8">
    <source>
        <dbReference type="Proteomes" id="UP000254107"/>
    </source>
</evidence>
<organism evidence="7 8">
    <name type="scientific">Moraxella lacunata</name>
    <dbReference type="NCBI Taxonomy" id="477"/>
    <lineage>
        <taxon>Bacteria</taxon>
        <taxon>Pseudomonadati</taxon>
        <taxon>Pseudomonadota</taxon>
        <taxon>Gammaproteobacteria</taxon>
        <taxon>Moraxellales</taxon>
        <taxon>Moraxellaceae</taxon>
        <taxon>Moraxella</taxon>
    </lineage>
</organism>
<evidence type="ECO:0000256" key="5">
    <source>
        <dbReference type="SAM" id="SignalP"/>
    </source>
</evidence>
<dbReference type="InterPro" id="IPR016071">
    <property type="entry name" value="Staphylococal_nuclease_OB-fold"/>
</dbReference>
<evidence type="ECO:0000256" key="2">
    <source>
        <dbReference type="ARBA" id="ARBA00022759"/>
    </source>
</evidence>
<dbReference type="GO" id="GO:1990599">
    <property type="term" value="F:3' overhang single-stranded DNA endodeoxyribonuclease activity"/>
    <property type="evidence" value="ECO:0007669"/>
    <property type="project" value="UniProtKB-EC"/>
</dbReference>
<protein>
    <submittedName>
        <fullName evidence="7">Thermonuclease</fullName>
        <ecNumber evidence="7">3.1.31.1</ecNumber>
    </submittedName>
</protein>